<dbReference type="EMBL" id="MN739457">
    <property type="protein sequence ID" value="QHT05663.1"/>
    <property type="molecule type" value="Genomic_DNA"/>
</dbReference>
<accession>A0A6C0CMZ2</accession>
<proteinExistence type="predicted"/>
<name>A0A6C0CMZ2_9ZZZZ</name>
<organism evidence="1">
    <name type="scientific">viral metagenome</name>
    <dbReference type="NCBI Taxonomy" id="1070528"/>
    <lineage>
        <taxon>unclassified sequences</taxon>
        <taxon>metagenomes</taxon>
        <taxon>organismal metagenomes</taxon>
    </lineage>
</organism>
<dbReference type="AlphaFoldDB" id="A0A6C0CMZ2"/>
<protein>
    <submittedName>
        <fullName evidence="1">Uncharacterized protein</fullName>
    </submittedName>
</protein>
<reference evidence="1" key="1">
    <citation type="journal article" date="2020" name="Nature">
        <title>Giant virus diversity and host interactions through global metagenomics.</title>
        <authorList>
            <person name="Schulz F."/>
            <person name="Roux S."/>
            <person name="Paez-Espino D."/>
            <person name="Jungbluth S."/>
            <person name="Walsh D.A."/>
            <person name="Denef V.J."/>
            <person name="McMahon K.D."/>
            <person name="Konstantinidis K.T."/>
            <person name="Eloe-Fadrosh E.A."/>
            <person name="Kyrpides N.C."/>
            <person name="Woyke T."/>
        </authorList>
    </citation>
    <scope>NUCLEOTIDE SEQUENCE</scope>
    <source>
        <strain evidence="1">GVMAG-M-3300021389-45</strain>
    </source>
</reference>
<sequence>MKTTNPVKSAPEPNMPFWEMSIMLSSSMNEIPVGFLSNSGNILAKAKYTIIATTTG</sequence>
<evidence type="ECO:0000313" key="1">
    <source>
        <dbReference type="EMBL" id="QHT05663.1"/>
    </source>
</evidence>